<keyword evidence="6" id="KW-0472">Membrane</keyword>
<protein>
    <submittedName>
        <fullName evidence="9">LPXTG-motif cell wall-anchored protein/uncharacterized repeat protein (TIGR01451 family)</fullName>
    </submittedName>
</protein>
<evidence type="ECO:0000256" key="7">
    <source>
        <dbReference type="SAM" id="SignalP"/>
    </source>
</evidence>
<dbReference type="AlphaFoldDB" id="A0A7Y9S898"/>
<evidence type="ECO:0000256" key="4">
    <source>
        <dbReference type="ARBA" id="ARBA00022729"/>
    </source>
</evidence>
<dbReference type="RefSeq" id="WP_179389928.1">
    <property type="nucleotide sequence ID" value="NZ_JACBYQ010000002.1"/>
</dbReference>
<accession>A0A7Y9S898</accession>
<evidence type="ECO:0000256" key="3">
    <source>
        <dbReference type="ARBA" id="ARBA00022525"/>
    </source>
</evidence>
<dbReference type="EMBL" id="JACBYQ010000002">
    <property type="protein sequence ID" value="NYE96245.1"/>
    <property type="molecule type" value="Genomic_DNA"/>
</dbReference>
<dbReference type="InterPro" id="IPR011252">
    <property type="entry name" value="Fibrogen-bd_dom1"/>
</dbReference>
<keyword evidence="2" id="KW-0134">Cell wall</keyword>
<evidence type="ECO:0000256" key="1">
    <source>
        <dbReference type="ARBA" id="ARBA00004168"/>
    </source>
</evidence>
<dbReference type="Gene3D" id="2.60.40.1280">
    <property type="match status" value="1"/>
</dbReference>
<dbReference type="InterPro" id="IPR041171">
    <property type="entry name" value="SDR_Ig"/>
</dbReference>
<keyword evidence="6" id="KW-0812">Transmembrane</keyword>
<dbReference type="InterPro" id="IPR019931">
    <property type="entry name" value="LPXTG_anchor"/>
</dbReference>
<dbReference type="GO" id="GO:0007155">
    <property type="term" value="P:cell adhesion"/>
    <property type="evidence" value="ECO:0007669"/>
    <property type="project" value="InterPro"/>
</dbReference>
<evidence type="ECO:0000256" key="6">
    <source>
        <dbReference type="SAM" id="Phobius"/>
    </source>
</evidence>
<sequence>MSKNFLSGGRHSVSLPKRAQLVGAGMCLSVAVLASLAAVPAEAADLNAQSPVTGVSVVSIDNFTTPVKTPNAVLPELGLKVTFDVKNPVAGDTFSVLLPSDVRATIAATGQIATANGTVVGTFNLDPADASGRTVLVTLGNAVTGSVDLSGNFVFQSSFKPGALQIAGGTYSGTVISGSKNFTIADGYPTAAPYIAPTSMMYSDWTSPKADNGGSQAAAISATYLATGDATAPGGQWIGLSAMTDNPGLGAATPDCASVVVRSVPAGTYSAALPSSTVGTVLTLGVDYTVNCADGTLGAGSTPTTGVTILNPSSSVDYSVSETFSTVSRAPLPSSSAAAPFGGYARYITAGLASSVAAHLADPTAAAAFRGGIILLDPAGTATLVAAKPAIGLTLTANPATGTTVAAGQEISYTLAVKNNGDDALSTASAIADLSKVLNNATLVSNSITASTGSASLTGSSLKWSGALPKPGATAVISFKVTTGSTTVAGTKLIATATATGTDLGQTTVKASAETVQHSLQVTAAAPSPSTEAAVPSATTTATASQSPEAAVSDIATPQESLAYTGSNSSLPLLLGGALLVGGSALALASRRRKKAQH</sequence>
<feature type="domain" description="Gram-positive cocci surface proteins LPxTG" evidence="8">
    <location>
        <begin position="562"/>
        <end position="598"/>
    </location>
</feature>
<gene>
    <name evidence="9" type="ORF">FHU41_002495</name>
</gene>
<evidence type="ECO:0000313" key="9">
    <source>
        <dbReference type="EMBL" id="NYE96245.1"/>
    </source>
</evidence>
<evidence type="ECO:0000313" key="10">
    <source>
        <dbReference type="Proteomes" id="UP000521748"/>
    </source>
</evidence>
<name>A0A7Y9S898_9MICC</name>
<dbReference type="Pfam" id="PF25549">
    <property type="entry name" value="DUF7927"/>
    <property type="match status" value="1"/>
</dbReference>
<comment type="caution">
    <text evidence="9">The sequence shown here is derived from an EMBL/GenBank/DDBJ whole genome shotgun (WGS) entry which is preliminary data.</text>
</comment>
<evidence type="ECO:0000256" key="5">
    <source>
        <dbReference type="ARBA" id="ARBA00023088"/>
    </source>
</evidence>
<dbReference type="SUPFAM" id="SSF49401">
    <property type="entry name" value="Bacterial adhesins"/>
    <property type="match status" value="1"/>
</dbReference>
<feature type="transmembrane region" description="Helical" evidence="6">
    <location>
        <begin position="571"/>
        <end position="589"/>
    </location>
</feature>
<feature type="signal peptide" evidence="7">
    <location>
        <begin position="1"/>
        <end position="43"/>
    </location>
</feature>
<proteinExistence type="predicted"/>
<dbReference type="NCBIfam" id="TIGR01167">
    <property type="entry name" value="LPXTG_anchor"/>
    <property type="match status" value="1"/>
</dbReference>
<comment type="subcellular location">
    <subcellularLocation>
        <location evidence="1">Secreted</location>
        <location evidence="1">Cell wall</location>
        <topology evidence="1">Peptidoglycan-anchor</topology>
    </subcellularLocation>
</comment>
<reference evidence="9 10" key="1">
    <citation type="submission" date="2020-07" db="EMBL/GenBank/DDBJ databases">
        <title>Sequencing the genomes of 1000 actinobacteria strains.</title>
        <authorList>
            <person name="Klenk H.-P."/>
        </authorList>
    </citation>
    <scope>NUCLEOTIDE SEQUENCE [LARGE SCALE GENOMIC DNA]</scope>
    <source>
        <strain evidence="9 10">DSM 102047</strain>
    </source>
</reference>
<dbReference type="InterPro" id="IPR008966">
    <property type="entry name" value="Adhesion_dom_sf"/>
</dbReference>
<keyword evidence="5" id="KW-0572">Peptidoglycan-anchor</keyword>
<dbReference type="Pfam" id="PF17961">
    <property type="entry name" value="Big_8"/>
    <property type="match status" value="1"/>
</dbReference>
<keyword evidence="10" id="KW-1185">Reference proteome</keyword>
<dbReference type="InterPro" id="IPR057687">
    <property type="entry name" value="DUF7927"/>
</dbReference>
<dbReference type="Proteomes" id="UP000521748">
    <property type="component" value="Unassembled WGS sequence"/>
</dbReference>
<keyword evidence="4 7" id="KW-0732">Signal</keyword>
<dbReference type="PROSITE" id="PS50847">
    <property type="entry name" value="GRAM_POS_ANCHORING"/>
    <property type="match status" value="1"/>
</dbReference>
<organism evidence="9 10">
    <name type="scientific">Psychromicrobium silvestre</name>
    <dbReference type="NCBI Taxonomy" id="1645614"/>
    <lineage>
        <taxon>Bacteria</taxon>
        <taxon>Bacillati</taxon>
        <taxon>Actinomycetota</taxon>
        <taxon>Actinomycetes</taxon>
        <taxon>Micrococcales</taxon>
        <taxon>Micrococcaceae</taxon>
        <taxon>Psychromicrobium</taxon>
    </lineage>
</organism>
<keyword evidence="3" id="KW-0964">Secreted</keyword>
<feature type="chain" id="PRO_5030662242" evidence="7">
    <location>
        <begin position="44"/>
        <end position="598"/>
    </location>
</feature>
<evidence type="ECO:0000256" key="2">
    <source>
        <dbReference type="ARBA" id="ARBA00022512"/>
    </source>
</evidence>
<evidence type="ECO:0000259" key="8">
    <source>
        <dbReference type="PROSITE" id="PS50847"/>
    </source>
</evidence>
<keyword evidence="6" id="KW-1133">Transmembrane helix</keyword>